<organism evidence="1 2">
    <name type="scientific">Thiobaca trueperi</name>
    <dbReference type="NCBI Taxonomy" id="127458"/>
    <lineage>
        <taxon>Bacteria</taxon>
        <taxon>Pseudomonadati</taxon>
        <taxon>Pseudomonadota</taxon>
        <taxon>Gammaproteobacteria</taxon>
        <taxon>Chromatiales</taxon>
        <taxon>Chromatiaceae</taxon>
        <taxon>Thiobaca</taxon>
    </lineage>
</organism>
<keyword evidence="2" id="KW-1185">Reference proteome</keyword>
<dbReference type="AlphaFoldDB" id="A0A4R3MXY8"/>
<reference evidence="1 2" key="1">
    <citation type="submission" date="2019-03" db="EMBL/GenBank/DDBJ databases">
        <title>Genomic Encyclopedia of Type Strains, Phase IV (KMG-IV): sequencing the most valuable type-strain genomes for metagenomic binning, comparative biology and taxonomic classification.</title>
        <authorList>
            <person name="Goeker M."/>
        </authorList>
    </citation>
    <scope>NUCLEOTIDE SEQUENCE [LARGE SCALE GENOMIC DNA]</scope>
    <source>
        <strain evidence="1 2">DSM 13587</strain>
    </source>
</reference>
<keyword evidence="1" id="KW-0808">Transferase</keyword>
<dbReference type="SUPFAM" id="SSF52733">
    <property type="entry name" value="Nicotinate mononucleotide:5,6-dimethylbenzimidazole phosphoribosyltransferase (CobT)"/>
    <property type="match status" value="1"/>
</dbReference>
<dbReference type="InterPro" id="IPR036087">
    <property type="entry name" value="Nict_dMeBzImd_PRibTrfase_sf"/>
</dbReference>
<dbReference type="EMBL" id="SMAO01000004">
    <property type="protein sequence ID" value="TCT21508.1"/>
    <property type="molecule type" value="Genomic_DNA"/>
</dbReference>
<accession>A0A4R3MXY8</accession>
<dbReference type="Proteomes" id="UP000295717">
    <property type="component" value="Unassembled WGS sequence"/>
</dbReference>
<protein>
    <submittedName>
        <fullName evidence="1">Nicotinate-nucleotide--dimethylbenzimidazole phosphoribosyltransferase</fullName>
    </submittedName>
</protein>
<gene>
    <name evidence="1" type="ORF">EDC35_104367</name>
</gene>
<proteinExistence type="predicted"/>
<dbReference type="Pfam" id="PF02277">
    <property type="entry name" value="DBI_PRT"/>
    <property type="match status" value="1"/>
</dbReference>
<sequence length="228" mass="24920">MSPRGGVWRRRWNLVRPDWLAVPAASDGGRHGRCGGRLRVVLFVTDRSHHESMMAALDDDFPPNLTRHADCDIEMLDAGNLGWSESVPDWANLGSGVKASRQETQAALDTHRLDVALSTGRHAVERARLAGCVRVIGVGQRAPMSLMRALQAGKDPYDALRRWGEFETAALTGMVIAGAQIGIRVRLHGRAARPAALAATALHPDIGNWLSISMPDWTDVQQRENQVA</sequence>
<evidence type="ECO:0000313" key="2">
    <source>
        <dbReference type="Proteomes" id="UP000295717"/>
    </source>
</evidence>
<dbReference type="Gene3D" id="3.40.50.10210">
    <property type="match status" value="1"/>
</dbReference>
<dbReference type="InterPro" id="IPR003200">
    <property type="entry name" value="Nict_dMeBzImd_PRibTrfase"/>
</dbReference>
<name>A0A4R3MXY8_9GAMM</name>
<dbReference type="OrthoDB" id="5768978at2"/>
<comment type="caution">
    <text evidence="1">The sequence shown here is derived from an EMBL/GenBank/DDBJ whole genome shotgun (WGS) entry which is preliminary data.</text>
</comment>
<evidence type="ECO:0000313" key="1">
    <source>
        <dbReference type="EMBL" id="TCT21508.1"/>
    </source>
</evidence>
<dbReference type="GO" id="GO:0008939">
    <property type="term" value="F:nicotinate-nucleotide-dimethylbenzimidazole phosphoribosyltransferase activity"/>
    <property type="evidence" value="ECO:0007669"/>
    <property type="project" value="InterPro"/>
</dbReference>
<keyword evidence="1" id="KW-0328">Glycosyltransferase</keyword>